<organism evidence="3 4">
    <name type="scientific">Gillisia mitskevichiae</name>
    <dbReference type="NCBI Taxonomy" id="270921"/>
    <lineage>
        <taxon>Bacteria</taxon>
        <taxon>Pseudomonadati</taxon>
        <taxon>Bacteroidota</taxon>
        <taxon>Flavobacteriia</taxon>
        <taxon>Flavobacteriales</taxon>
        <taxon>Flavobacteriaceae</taxon>
        <taxon>Gillisia</taxon>
    </lineage>
</organism>
<keyword evidence="1" id="KW-0560">Oxidoreductase</keyword>
<dbReference type="AlphaFoldDB" id="A0A495PQZ4"/>
<dbReference type="Pfam" id="PF16884">
    <property type="entry name" value="ADH_N_2"/>
    <property type="match status" value="1"/>
</dbReference>
<evidence type="ECO:0000313" key="3">
    <source>
        <dbReference type="EMBL" id="RKS53061.1"/>
    </source>
</evidence>
<dbReference type="GO" id="GO:0016628">
    <property type="term" value="F:oxidoreductase activity, acting on the CH-CH group of donors, NAD or NADP as acceptor"/>
    <property type="evidence" value="ECO:0007669"/>
    <property type="project" value="InterPro"/>
</dbReference>
<keyword evidence="4" id="KW-1185">Reference proteome</keyword>
<feature type="domain" description="Enoyl reductase (ER)" evidence="2">
    <location>
        <begin position="16"/>
        <end position="339"/>
    </location>
</feature>
<dbReference type="PANTHER" id="PTHR43205">
    <property type="entry name" value="PROSTAGLANDIN REDUCTASE"/>
    <property type="match status" value="1"/>
</dbReference>
<dbReference type="FunFam" id="3.40.50.720:FF:000121">
    <property type="entry name" value="Prostaglandin reductase 2"/>
    <property type="match status" value="1"/>
</dbReference>
<comment type="caution">
    <text evidence="3">The sequence shown here is derived from an EMBL/GenBank/DDBJ whole genome shotgun (WGS) entry which is preliminary data.</text>
</comment>
<evidence type="ECO:0000259" key="2">
    <source>
        <dbReference type="SMART" id="SM00829"/>
    </source>
</evidence>
<dbReference type="Gene3D" id="3.90.180.10">
    <property type="entry name" value="Medium-chain alcohol dehydrogenases, catalytic domain"/>
    <property type="match status" value="1"/>
</dbReference>
<dbReference type="InterPro" id="IPR011032">
    <property type="entry name" value="GroES-like_sf"/>
</dbReference>
<gene>
    <name evidence="3" type="ORF">BC962_1307</name>
</gene>
<reference evidence="3 4" key="1">
    <citation type="submission" date="2018-10" db="EMBL/GenBank/DDBJ databases">
        <title>Genomic Encyclopedia of Archaeal and Bacterial Type Strains, Phase II (KMG-II): from individual species to whole genera.</title>
        <authorList>
            <person name="Goeker M."/>
        </authorList>
    </citation>
    <scope>NUCLEOTIDE SEQUENCE [LARGE SCALE GENOMIC DNA]</scope>
    <source>
        <strain evidence="3 4">DSM 19839</strain>
    </source>
</reference>
<dbReference type="CDD" id="cd05288">
    <property type="entry name" value="PGDH"/>
    <property type="match status" value="1"/>
</dbReference>
<dbReference type="Proteomes" id="UP000276282">
    <property type="component" value="Unassembled WGS sequence"/>
</dbReference>
<sequence length="341" mass="37576">MKITNKQWIYTERPSGQIGEEHYKLNVEELNSDNLNEGEVLVKALYLSVDPYMRIQQSTHNTWEKPHSLGIVQGGGMVGEVIASRSTKLKNGDFVNCYKGWQQFAIVQENEARLLNPEVAPISTALGVLGMPARVAYFGLLEAGKLKKEDTVVVSGAAGAVGSTVVQIAKIKGCKVIGIAGTQEKLDFLTDELGADAVINYKEHRSLEEMTAALNNAAPNGIDVYYDNVGGVITDAVFNLINHKARILICGQISQYNHGLETPELGPRFLHKMLYTRATIQGILSRDYNDRMEEMLAEMGPWLKEGKLKYKETILDGFDNLPKALAGMFEGVNTGKMIVKV</sequence>
<dbReference type="InterPro" id="IPR036291">
    <property type="entry name" value="NAD(P)-bd_dom_sf"/>
</dbReference>
<dbReference type="OrthoDB" id="9805663at2"/>
<dbReference type="RefSeq" id="WP_121345091.1">
    <property type="nucleotide sequence ID" value="NZ_RBLG01000002.1"/>
</dbReference>
<dbReference type="InterPro" id="IPR020843">
    <property type="entry name" value="ER"/>
</dbReference>
<dbReference type="SUPFAM" id="SSF50129">
    <property type="entry name" value="GroES-like"/>
    <property type="match status" value="2"/>
</dbReference>
<dbReference type="Pfam" id="PF00107">
    <property type="entry name" value="ADH_zinc_N"/>
    <property type="match status" value="1"/>
</dbReference>
<dbReference type="SMART" id="SM00829">
    <property type="entry name" value="PKS_ER"/>
    <property type="match status" value="1"/>
</dbReference>
<evidence type="ECO:0000313" key="4">
    <source>
        <dbReference type="Proteomes" id="UP000276282"/>
    </source>
</evidence>
<protein>
    <recommendedName>
        <fullName evidence="2">Enoyl reductase (ER) domain-containing protein</fullName>
    </recommendedName>
</protein>
<dbReference type="PANTHER" id="PTHR43205:SF7">
    <property type="entry name" value="PROSTAGLANDIN REDUCTASE 1"/>
    <property type="match status" value="1"/>
</dbReference>
<dbReference type="InterPro" id="IPR045010">
    <property type="entry name" value="MDR_fam"/>
</dbReference>
<accession>A0A495PQZ4</accession>
<evidence type="ECO:0000256" key="1">
    <source>
        <dbReference type="ARBA" id="ARBA00023002"/>
    </source>
</evidence>
<dbReference type="InterPro" id="IPR041694">
    <property type="entry name" value="ADH_N_2"/>
</dbReference>
<name>A0A495PQZ4_9FLAO</name>
<dbReference type="InterPro" id="IPR013149">
    <property type="entry name" value="ADH-like_C"/>
</dbReference>
<dbReference type="EMBL" id="RBLG01000002">
    <property type="protein sequence ID" value="RKS53061.1"/>
    <property type="molecule type" value="Genomic_DNA"/>
</dbReference>
<proteinExistence type="predicted"/>
<dbReference type="SUPFAM" id="SSF51735">
    <property type="entry name" value="NAD(P)-binding Rossmann-fold domains"/>
    <property type="match status" value="1"/>
</dbReference>
<dbReference type="Gene3D" id="3.40.50.720">
    <property type="entry name" value="NAD(P)-binding Rossmann-like Domain"/>
    <property type="match status" value="1"/>
</dbReference>